<name>A0A2G0QF05_XENHO</name>
<protein>
    <recommendedName>
        <fullName evidence="12">Outer membrane protein</fullName>
    </recommendedName>
</protein>
<feature type="domain" description="Surface lipoprotein assembly modifier C-terminal" evidence="8">
    <location>
        <begin position="219"/>
        <end position="511"/>
    </location>
</feature>
<dbReference type="STRING" id="351679.A9255_15160"/>
<sequence length="511" mass="58945">MFGSVLYFISNHMGFVISGFTMSNNIKTLILLTALMALCLSLTVYADEDTSHKIWQETQHNQRENEANLITPDPVFAESNASLIVIDGQTFQVENNLNDIAQALYLAINHQQWPDVRRFLTAYQKLSGHDVMLVNFAQGGLARFEGNLGLSAYHYQQILNQQPDFTRIKLDLARVYFEDHKNREAEQLFVGLSEQHELPAIVVKNINSYLKAIALRNGWRGSFSAGYTYNDNVNMASDQEAPYQYDPKTQTILKQLIPKPIKAWGVSYDATLSRRYQLAGHHGIFGRGLIYGENYRAHHNENENTFMITAGYNYKSSNHDFSFGPLFEYKQHAGDTFYRAIGAKTEWRWAFTGQTALNIELEHKQLHHQQRYRRKDGELSSTYLTLSHAISKNFILSGGGDWVYRNNDQHPMDRYQQWGIRTGISGQIYPGINGSLFATLKKRHFGAYHPMLHAIRQDNEQIYSAVIKVPAAEIWGMTPSFTFRHRRNHSNVDWLYSYNKNEVLIRLEKYF</sequence>
<organism evidence="10 11">
    <name type="scientific">Xenorhabdus hominickii</name>
    <dbReference type="NCBI Taxonomy" id="351679"/>
    <lineage>
        <taxon>Bacteria</taxon>
        <taxon>Pseudomonadati</taxon>
        <taxon>Pseudomonadota</taxon>
        <taxon>Gammaproteobacteria</taxon>
        <taxon>Enterobacterales</taxon>
        <taxon>Morganellaceae</taxon>
        <taxon>Xenorhabdus</taxon>
    </lineage>
</organism>
<evidence type="ECO:0000256" key="1">
    <source>
        <dbReference type="ARBA" id="ARBA00004571"/>
    </source>
</evidence>
<keyword evidence="6" id="KW-0998">Cell outer membrane</keyword>
<evidence type="ECO:0000313" key="10">
    <source>
        <dbReference type="EMBL" id="PHM57739.1"/>
    </source>
</evidence>
<dbReference type="GO" id="GO:0009279">
    <property type="term" value="C:cell outer membrane"/>
    <property type="evidence" value="ECO:0007669"/>
    <property type="project" value="UniProtKB-SubCell"/>
</dbReference>
<evidence type="ECO:0000259" key="8">
    <source>
        <dbReference type="Pfam" id="PF04575"/>
    </source>
</evidence>
<dbReference type="InterPro" id="IPR057556">
    <property type="entry name" value="TPR_Slam"/>
</dbReference>
<keyword evidence="2" id="KW-1134">Transmembrane beta strand</keyword>
<dbReference type="AlphaFoldDB" id="A0A2G0QF05"/>
<evidence type="ECO:0000256" key="3">
    <source>
        <dbReference type="ARBA" id="ARBA00022692"/>
    </source>
</evidence>
<evidence type="ECO:0000259" key="9">
    <source>
        <dbReference type="Pfam" id="PF24575"/>
    </source>
</evidence>
<accession>A0A2G0QF05</accession>
<evidence type="ECO:0000256" key="2">
    <source>
        <dbReference type="ARBA" id="ARBA00022452"/>
    </source>
</evidence>
<keyword evidence="5" id="KW-0472">Membrane</keyword>
<evidence type="ECO:0000256" key="5">
    <source>
        <dbReference type="ARBA" id="ARBA00023136"/>
    </source>
</evidence>
<dbReference type="EMBL" id="NJAI01000001">
    <property type="protein sequence ID" value="PHM57739.1"/>
    <property type="molecule type" value="Genomic_DNA"/>
</dbReference>
<dbReference type="Pfam" id="PF24575">
    <property type="entry name" value="TPR_Slam"/>
    <property type="match status" value="1"/>
</dbReference>
<evidence type="ECO:0008006" key="12">
    <source>
        <dbReference type="Google" id="ProtNLM"/>
    </source>
</evidence>
<evidence type="ECO:0000256" key="6">
    <source>
        <dbReference type="ARBA" id="ARBA00023237"/>
    </source>
</evidence>
<evidence type="ECO:0000256" key="7">
    <source>
        <dbReference type="ARBA" id="ARBA00023609"/>
    </source>
</evidence>
<keyword evidence="4" id="KW-0732">Signal</keyword>
<dbReference type="InterPro" id="IPR007655">
    <property type="entry name" value="Slam_C"/>
</dbReference>
<feature type="domain" description="Surface lipoprotein assembly modifier N-terminal TPR repeats region" evidence="9">
    <location>
        <begin position="91"/>
        <end position="189"/>
    </location>
</feature>
<evidence type="ECO:0000256" key="4">
    <source>
        <dbReference type="ARBA" id="ARBA00022729"/>
    </source>
</evidence>
<keyword evidence="3" id="KW-0812">Transmembrane</keyword>
<comment type="similarity">
    <text evidence="7">Belongs to the Slam family.</text>
</comment>
<reference evidence="10 11" key="1">
    <citation type="journal article" date="2017" name="Nat. Microbiol.">
        <title>Natural product diversity associated with the nematode symbionts Photorhabdus and Xenorhabdus.</title>
        <authorList>
            <person name="Tobias N.J."/>
            <person name="Wolff H."/>
            <person name="Djahanschiri B."/>
            <person name="Grundmann F."/>
            <person name="Kronenwerth M."/>
            <person name="Shi Y.M."/>
            <person name="Simonyi S."/>
            <person name="Grun P."/>
            <person name="Shapiro-Ilan D."/>
            <person name="Pidot S.J."/>
            <person name="Stinear T.P."/>
            <person name="Ebersberger I."/>
            <person name="Bode H.B."/>
        </authorList>
    </citation>
    <scope>NUCLEOTIDE SEQUENCE [LARGE SCALE GENOMIC DNA]</scope>
    <source>
        <strain evidence="10 11">DSM 17903</strain>
    </source>
</reference>
<dbReference type="Pfam" id="PF04575">
    <property type="entry name" value="SlipAM"/>
    <property type="match status" value="1"/>
</dbReference>
<proteinExistence type="inferred from homology"/>
<gene>
    <name evidence="10" type="ORF">Xhom_00737</name>
</gene>
<dbReference type="Proteomes" id="UP000225433">
    <property type="component" value="Unassembled WGS sequence"/>
</dbReference>
<evidence type="ECO:0000313" key="11">
    <source>
        <dbReference type="Proteomes" id="UP000225433"/>
    </source>
</evidence>
<comment type="caution">
    <text evidence="10">The sequence shown here is derived from an EMBL/GenBank/DDBJ whole genome shotgun (WGS) entry which is preliminary data.</text>
</comment>
<comment type="subcellular location">
    <subcellularLocation>
        <location evidence="1">Cell outer membrane</location>
        <topology evidence="1">Multi-pass membrane protein</topology>
    </subcellularLocation>
</comment>